<dbReference type="EMBL" id="CAXAMM010043550">
    <property type="protein sequence ID" value="CAK9110560.1"/>
    <property type="molecule type" value="Genomic_DNA"/>
</dbReference>
<feature type="signal peptide" evidence="6">
    <location>
        <begin position="1"/>
        <end position="20"/>
    </location>
</feature>
<proteinExistence type="predicted"/>
<reference evidence="8 9" key="1">
    <citation type="submission" date="2024-02" db="EMBL/GenBank/DDBJ databases">
        <authorList>
            <person name="Chen Y."/>
            <person name="Shah S."/>
            <person name="Dougan E. K."/>
            <person name="Thang M."/>
            <person name="Chan C."/>
        </authorList>
    </citation>
    <scope>NUCLEOTIDE SEQUENCE [LARGE SCALE GENOMIC DNA]</scope>
</reference>
<feature type="transmembrane region" description="Helical" evidence="5">
    <location>
        <begin position="254"/>
        <end position="275"/>
    </location>
</feature>
<dbReference type="PANTHER" id="PTHR11132">
    <property type="entry name" value="SOLUTE CARRIER FAMILY 35"/>
    <property type="match status" value="1"/>
</dbReference>
<dbReference type="InterPro" id="IPR037185">
    <property type="entry name" value="EmrE-like"/>
</dbReference>
<dbReference type="SUPFAM" id="SSF103481">
    <property type="entry name" value="Multidrug resistance efflux transporter EmrE"/>
    <property type="match status" value="2"/>
</dbReference>
<evidence type="ECO:0000256" key="4">
    <source>
        <dbReference type="ARBA" id="ARBA00023136"/>
    </source>
</evidence>
<feature type="transmembrane region" description="Helical" evidence="5">
    <location>
        <begin position="77"/>
        <end position="96"/>
    </location>
</feature>
<evidence type="ECO:0000313" key="9">
    <source>
        <dbReference type="Proteomes" id="UP001642464"/>
    </source>
</evidence>
<evidence type="ECO:0000256" key="6">
    <source>
        <dbReference type="SAM" id="SignalP"/>
    </source>
</evidence>
<evidence type="ECO:0000256" key="3">
    <source>
        <dbReference type="ARBA" id="ARBA00022989"/>
    </source>
</evidence>
<keyword evidence="4 5" id="KW-0472">Membrane</keyword>
<keyword evidence="9" id="KW-1185">Reference proteome</keyword>
<feature type="transmembrane region" description="Helical" evidence="5">
    <location>
        <begin position="156"/>
        <end position="176"/>
    </location>
</feature>
<dbReference type="InterPro" id="IPR004853">
    <property type="entry name" value="Sugar_P_trans_dom"/>
</dbReference>
<accession>A0ABP0SDU9</accession>
<feature type="transmembrane region" description="Helical" evidence="5">
    <location>
        <begin position="34"/>
        <end position="56"/>
    </location>
</feature>
<evidence type="ECO:0000256" key="5">
    <source>
        <dbReference type="SAM" id="Phobius"/>
    </source>
</evidence>
<keyword evidence="3 5" id="KW-1133">Transmembrane helix</keyword>
<evidence type="ECO:0000259" key="7">
    <source>
        <dbReference type="Pfam" id="PF03151"/>
    </source>
</evidence>
<feature type="transmembrane region" description="Helical" evidence="5">
    <location>
        <begin position="197"/>
        <end position="216"/>
    </location>
</feature>
<comment type="subcellular location">
    <subcellularLocation>
        <location evidence="1">Membrane</location>
        <topology evidence="1">Multi-pass membrane protein</topology>
    </subcellularLocation>
</comment>
<sequence>MLQLLLVCFALFCNFASGPATIMGNKMVFLNAGFQFPILLTVAHYGCTWLVIKSMLRLGVYSPAPSQLLTSSGTRRAVFLLISSWSFYNIMSNLSLSKNSVGIYQMVKLLMAPGAVVWDAALYGKHPTLRQAFLLCLAVCGVSLCTVSSFDTGELTSSGLAAAFAAVFLAIVQKGLTSHVIQHSEDKLSPLQLLDSCMPWMCSITVFCAILLEDLAAASRQLQASTCMAIALSSVLGTLANVSSTWVLGLTSPLAHILLGQLKTIAILLGGFIFFDEEPTLRTFLGAVAALTGMTMYAWTKLPRENREMHEGNQACEVDDEETAICKEEPPEIKNIWSVGSPKGSGCRG</sequence>
<gene>
    <name evidence="8" type="ORF">SCF082_LOCUS51345</name>
</gene>
<organism evidence="8 9">
    <name type="scientific">Durusdinium trenchii</name>
    <dbReference type="NCBI Taxonomy" id="1381693"/>
    <lineage>
        <taxon>Eukaryota</taxon>
        <taxon>Sar</taxon>
        <taxon>Alveolata</taxon>
        <taxon>Dinophyceae</taxon>
        <taxon>Suessiales</taxon>
        <taxon>Symbiodiniaceae</taxon>
        <taxon>Durusdinium</taxon>
    </lineage>
</organism>
<dbReference type="InterPro" id="IPR050186">
    <property type="entry name" value="TPT_transporter"/>
</dbReference>
<feature type="transmembrane region" description="Helical" evidence="5">
    <location>
        <begin position="222"/>
        <end position="242"/>
    </location>
</feature>
<comment type="caution">
    <text evidence="8">The sequence shown here is derived from an EMBL/GenBank/DDBJ whole genome shotgun (WGS) entry which is preliminary data.</text>
</comment>
<dbReference type="Pfam" id="PF03151">
    <property type="entry name" value="TPT"/>
    <property type="match status" value="1"/>
</dbReference>
<dbReference type="Proteomes" id="UP001642464">
    <property type="component" value="Unassembled WGS sequence"/>
</dbReference>
<feature type="domain" description="Sugar phosphate transporter" evidence="7">
    <location>
        <begin position="19"/>
        <end position="297"/>
    </location>
</feature>
<evidence type="ECO:0000256" key="1">
    <source>
        <dbReference type="ARBA" id="ARBA00004141"/>
    </source>
</evidence>
<feature type="transmembrane region" description="Helical" evidence="5">
    <location>
        <begin position="132"/>
        <end position="150"/>
    </location>
</feature>
<evidence type="ECO:0000313" key="8">
    <source>
        <dbReference type="EMBL" id="CAK9110560.1"/>
    </source>
</evidence>
<feature type="transmembrane region" description="Helical" evidence="5">
    <location>
        <begin position="281"/>
        <end position="299"/>
    </location>
</feature>
<feature type="chain" id="PRO_5045944397" evidence="6">
    <location>
        <begin position="21"/>
        <end position="349"/>
    </location>
</feature>
<protein>
    <submittedName>
        <fullName evidence="8">Nucleotide-sugar uncharacterized transporter 2</fullName>
    </submittedName>
</protein>
<name>A0ABP0SDU9_9DINO</name>
<keyword evidence="2 5" id="KW-0812">Transmembrane</keyword>
<evidence type="ECO:0000256" key="2">
    <source>
        <dbReference type="ARBA" id="ARBA00022692"/>
    </source>
</evidence>
<keyword evidence="6" id="KW-0732">Signal</keyword>